<name>A0AAV3AAF1_PYXAD</name>
<comment type="caution">
    <text evidence="1">The sequence shown here is derived from an EMBL/GenBank/DDBJ whole genome shotgun (WGS) entry which is preliminary data.</text>
</comment>
<dbReference type="AlphaFoldDB" id="A0AAV3AAF1"/>
<proteinExistence type="predicted"/>
<dbReference type="Proteomes" id="UP001181693">
    <property type="component" value="Unassembled WGS sequence"/>
</dbReference>
<dbReference type="EMBL" id="DYDO01000006">
    <property type="protein sequence ID" value="DBA22503.1"/>
    <property type="molecule type" value="Genomic_DNA"/>
</dbReference>
<organism evidence="1 2">
    <name type="scientific">Pyxicephalus adspersus</name>
    <name type="common">African bullfrog</name>
    <dbReference type="NCBI Taxonomy" id="30357"/>
    <lineage>
        <taxon>Eukaryota</taxon>
        <taxon>Metazoa</taxon>
        <taxon>Chordata</taxon>
        <taxon>Craniata</taxon>
        <taxon>Vertebrata</taxon>
        <taxon>Euteleostomi</taxon>
        <taxon>Amphibia</taxon>
        <taxon>Batrachia</taxon>
        <taxon>Anura</taxon>
        <taxon>Neobatrachia</taxon>
        <taxon>Ranoidea</taxon>
        <taxon>Pyxicephalidae</taxon>
        <taxon>Pyxicephalinae</taxon>
        <taxon>Pyxicephalus</taxon>
    </lineage>
</organism>
<sequence>MVALHTDHVAGVGLFHTRWASTRCLSSKHQLSPIYCSSTMIAFCLHFSHCTRHNINSHNMTHGADKGCLGSAIDQTTLFIHTSGAICICTLGRRCTSRVVLQMTATICLV</sequence>
<keyword evidence="2" id="KW-1185">Reference proteome</keyword>
<gene>
    <name evidence="1" type="ORF">GDO54_013522</name>
</gene>
<evidence type="ECO:0000313" key="2">
    <source>
        <dbReference type="Proteomes" id="UP001181693"/>
    </source>
</evidence>
<evidence type="ECO:0000313" key="1">
    <source>
        <dbReference type="EMBL" id="DBA22503.1"/>
    </source>
</evidence>
<reference evidence="1" key="1">
    <citation type="thesis" date="2020" institute="ProQuest LLC" country="789 East Eisenhower Parkway, Ann Arbor, MI, USA">
        <title>Comparative Genomics and Chromosome Evolution.</title>
        <authorList>
            <person name="Mudd A.B."/>
        </authorList>
    </citation>
    <scope>NUCLEOTIDE SEQUENCE</scope>
    <source>
        <strain evidence="1">1538</strain>
        <tissue evidence="1">Blood</tissue>
    </source>
</reference>
<accession>A0AAV3AAF1</accession>
<protein>
    <submittedName>
        <fullName evidence="1">Uncharacterized protein</fullName>
    </submittedName>
</protein>